<evidence type="ECO:0000313" key="2">
    <source>
        <dbReference type="Proteomes" id="UP000821845"/>
    </source>
</evidence>
<keyword evidence="2" id="KW-1185">Reference proteome</keyword>
<name>A0ACB7RWU3_HYAAI</name>
<reference evidence="1" key="1">
    <citation type="submission" date="2020-05" db="EMBL/GenBank/DDBJ databases">
        <title>Large-scale comparative analyses of tick genomes elucidate their genetic diversity and vector capacities.</title>
        <authorList>
            <person name="Jia N."/>
            <person name="Wang J."/>
            <person name="Shi W."/>
            <person name="Du L."/>
            <person name="Sun Y."/>
            <person name="Zhan W."/>
            <person name="Jiang J."/>
            <person name="Wang Q."/>
            <person name="Zhang B."/>
            <person name="Ji P."/>
            <person name="Sakyi L.B."/>
            <person name="Cui X."/>
            <person name="Yuan T."/>
            <person name="Jiang B."/>
            <person name="Yang W."/>
            <person name="Lam T.T.-Y."/>
            <person name="Chang Q."/>
            <person name="Ding S."/>
            <person name="Wang X."/>
            <person name="Zhu J."/>
            <person name="Ruan X."/>
            <person name="Zhao L."/>
            <person name="Wei J."/>
            <person name="Que T."/>
            <person name="Du C."/>
            <person name="Cheng J."/>
            <person name="Dai P."/>
            <person name="Han X."/>
            <person name="Huang E."/>
            <person name="Gao Y."/>
            <person name="Liu J."/>
            <person name="Shao H."/>
            <person name="Ye R."/>
            <person name="Li L."/>
            <person name="Wei W."/>
            <person name="Wang X."/>
            <person name="Wang C."/>
            <person name="Yang T."/>
            <person name="Huo Q."/>
            <person name="Li W."/>
            <person name="Guo W."/>
            <person name="Chen H."/>
            <person name="Zhou L."/>
            <person name="Ni X."/>
            <person name="Tian J."/>
            <person name="Zhou Y."/>
            <person name="Sheng Y."/>
            <person name="Liu T."/>
            <person name="Pan Y."/>
            <person name="Xia L."/>
            <person name="Li J."/>
            <person name="Zhao F."/>
            <person name="Cao W."/>
        </authorList>
    </citation>
    <scope>NUCLEOTIDE SEQUENCE</scope>
    <source>
        <strain evidence="1">Hyas-2018</strain>
    </source>
</reference>
<proteinExistence type="predicted"/>
<dbReference type="EMBL" id="CM023487">
    <property type="protein sequence ID" value="KAH6926690.1"/>
    <property type="molecule type" value="Genomic_DNA"/>
</dbReference>
<accession>A0ACB7RWU3</accession>
<evidence type="ECO:0000313" key="1">
    <source>
        <dbReference type="EMBL" id="KAH6926690.1"/>
    </source>
</evidence>
<organism evidence="1 2">
    <name type="scientific">Hyalomma asiaticum</name>
    <name type="common">Tick</name>
    <dbReference type="NCBI Taxonomy" id="266040"/>
    <lineage>
        <taxon>Eukaryota</taxon>
        <taxon>Metazoa</taxon>
        <taxon>Ecdysozoa</taxon>
        <taxon>Arthropoda</taxon>
        <taxon>Chelicerata</taxon>
        <taxon>Arachnida</taxon>
        <taxon>Acari</taxon>
        <taxon>Parasitiformes</taxon>
        <taxon>Ixodida</taxon>
        <taxon>Ixodoidea</taxon>
        <taxon>Ixodidae</taxon>
        <taxon>Hyalomminae</taxon>
        <taxon>Hyalomma</taxon>
    </lineage>
</organism>
<sequence>MDPSPRATELENLLLEKSRAALGLAYMRLTLSPAAPSPTAMDMRMEGEDTDPATYKPGEWTPIIRANKSGQPGPETLVAHVQSLFQLTLPGLLSALQMTLRLRLSRRPTALSNICALHAQSHCEVNNFFYSLPAP</sequence>
<dbReference type="Proteomes" id="UP000821845">
    <property type="component" value="Chromosome 7"/>
</dbReference>
<gene>
    <name evidence="1" type="ORF">HPB50_021205</name>
</gene>
<protein>
    <submittedName>
        <fullName evidence="1">Uncharacterized protein</fullName>
    </submittedName>
</protein>
<comment type="caution">
    <text evidence="1">The sequence shown here is derived from an EMBL/GenBank/DDBJ whole genome shotgun (WGS) entry which is preliminary data.</text>
</comment>